<protein>
    <submittedName>
        <fullName evidence="2">Uma2 family endonuclease</fullName>
    </submittedName>
</protein>
<dbReference type="Pfam" id="PF05685">
    <property type="entry name" value="Uma2"/>
    <property type="match status" value="1"/>
</dbReference>
<keyword evidence="2" id="KW-0378">Hydrolase</keyword>
<dbReference type="InterPro" id="IPR008538">
    <property type="entry name" value="Uma2"/>
</dbReference>
<reference evidence="2" key="2">
    <citation type="submission" date="2024-07" db="EMBL/GenBank/DDBJ databases">
        <title>Streptomyces haneummycinica sp. nov., a new antibiotic-producing actinobacterium isolated from marine sediment.</title>
        <authorList>
            <person name="Uemura M."/>
            <person name="Hamada M."/>
            <person name="Hirano S."/>
            <person name="Kobayashi K."/>
            <person name="Ohshiro T."/>
            <person name="Kobayashi T."/>
            <person name="Terahara T."/>
        </authorList>
    </citation>
    <scope>NUCLEOTIDE SEQUENCE</scope>
    <source>
        <strain evidence="2">KM77-8</strain>
    </source>
</reference>
<dbReference type="EMBL" id="AP035768">
    <property type="protein sequence ID" value="BFO15257.1"/>
    <property type="molecule type" value="Genomic_DNA"/>
</dbReference>
<accession>A0AAT9HCW8</accession>
<dbReference type="SUPFAM" id="SSF52980">
    <property type="entry name" value="Restriction endonuclease-like"/>
    <property type="match status" value="1"/>
</dbReference>
<proteinExistence type="predicted"/>
<evidence type="ECO:0000259" key="1">
    <source>
        <dbReference type="Pfam" id="PF05685"/>
    </source>
</evidence>
<dbReference type="PANTHER" id="PTHR35400">
    <property type="entry name" value="SLR1083 PROTEIN"/>
    <property type="match status" value="1"/>
</dbReference>
<dbReference type="CDD" id="cd06260">
    <property type="entry name" value="DUF820-like"/>
    <property type="match status" value="1"/>
</dbReference>
<dbReference type="Gene3D" id="3.90.1570.10">
    <property type="entry name" value="tt1808, chain A"/>
    <property type="match status" value="1"/>
</dbReference>
<evidence type="ECO:0000313" key="2">
    <source>
        <dbReference type="EMBL" id="BFO15257.1"/>
    </source>
</evidence>
<dbReference type="InterPro" id="IPR011335">
    <property type="entry name" value="Restrct_endonuc-II-like"/>
</dbReference>
<feature type="domain" description="Putative restriction endonuclease" evidence="1">
    <location>
        <begin position="46"/>
        <end position="212"/>
    </location>
</feature>
<dbReference type="InterPro" id="IPR012296">
    <property type="entry name" value="Nuclease_put_TT1808"/>
</dbReference>
<name>A0AAT9HCW8_9ACTN</name>
<reference evidence="2" key="1">
    <citation type="submission" date="2024-06" db="EMBL/GenBank/DDBJ databases">
        <authorList>
            <consortium name="consrtm"/>
            <person name="Uemura M."/>
            <person name="Terahara T."/>
        </authorList>
    </citation>
    <scope>NUCLEOTIDE SEQUENCE</scope>
    <source>
        <strain evidence="2">KM77-8</strain>
    </source>
</reference>
<keyword evidence="2" id="KW-0540">Nuclease</keyword>
<gene>
    <name evidence="2" type="ORF">SHKM778_16450</name>
</gene>
<organism evidence="2">
    <name type="scientific">Streptomyces haneummycinicus</name>
    <dbReference type="NCBI Taxonomy" id="3074435"/>
    <lineage>
        <taxon>Bacteria</taxon>
        <taxon>Bacillati</taxon>
        <taxon>Actinomycetota</taxon>
        <taxon>Actinomycetes</taxon>
        <taxon>Kitasatosporales</taxon>
        <taxon>Streptomycetaceae</taxon>
        <taxon>Streptomyces</taxon>
    </lineage>
</organism>
<sequence>MLFVLGTLALPVTPQHMGAIMSAARDYGLDDDYEWPRPPAGGWTADDLDKLPNLPPHTELIDGSLVFVSPRTRFHSRAMWLFETNLREQAPDGWDAIREMTIKLDKRNRPEPDVLVVREDADTGPRQTWFQPEDVLVAVDVVSDDSEERDREVKPRKYAAVGIPHFWRVEQNDGLPVIYVYELDPMTKSYVPMGIFHNRLKLTVPFPIDIDLTAVNRRR</sequence>
<keyword evidence="2" id="KW-0255">Endonuclease</keyword>
<dbReference type="GO" id="GO:0004519">
    <property type="term" value="F:endonuclease activity"/>
    <property type="evidence" value="ECO:0007669"/>
    <property type="project" value="UniProtKB-KW"/>
</dbReference>
<dbReference type="AlphaFoldDB" id="A0AAT9HCW8"/>
<dbReference type="PANTHER" id="PTHR35400:SF3">
    <property type="entry name" value="SLL1072 PROTEIN"/>
    <property type="match status" value="1"/>
</dbReference>